<dbReference type="Pfam" id="PF01844">
    <property type="entry name" value="HNH"/>
    <property type="match status" value="1"/>
</dbReference>
<dbReference type="STRING" id="1515439.SAMN06265784_101334"/>
<sequence length="130" mass="14660">MPTSPPRPCRHFGCPRLVTTSGYCEAHAEEGRGWSSRNRASRHKRGYDAAWVRKRDRILARDCGLCQPCLKRGRTTAATQVDHIVPKFEDGTDDDDNLQSICDDCHEVKTKAERLRAMRHRGRASNNGGV</sequence>
<dbReference type="InterPro" id="IPR002711">
    <property type="entry name" value="HNH"/>
</dbReference>
<name>A0A1X7I529_9BURK</name>
<dbReference type="GO" id="GO:0008270">
    <property type="term" value="F:zinc ion binding"/>
    <property type="evidence" value="ECO:0007669"/>
    <property type="project" value="InterPro"/>
</dbReference>
<gene>
    <name evidence="2" type="ORF">SAMN06265784_101334</name>
</gene>
<accession>A0A1X7I529</accession>
<dbReference type="Gene3D" id="1.10.30.50">
    <property type="match status" value="1"/>
</dbReference>
<dbReference type="Proteomes" id="UP000193228">
    <property type="component" value="Unassembled WGS sequence"/>
</dbReference>
<feature type="domain" description="HNH nuclease" evidence="1">
    <location>
        <begin position="53"/>
        <end position="107"/>
    </location>
</feature>
<dbReference type="OrthoDB" id="5292295at2"/>
<proteinExistence type="predicted"/>
<dbReference type="EMBL" id="FXAT01000001">
    <property type="protein sequence ID" value="SMG09634.1"/>
    <property type="molecule type" value="Genomic_DNA"/>
</dbReference>
<evidence type="ECO:0000313" key="3">
    <source>
        <dbReference type="Proteomes" id="UP000193228"/>
    </source>
</evidence>
<dbReference type="SMART" id="SM00507">
    <property type="entry name" value="HNHc"/>
    <property type="match status" value="1"/>
</dbReference>
<dbReference type="GO" id="GO:0004519">
    <property type="term" value="F:endonuclease activity"/>
    <property type="evidence" value="ECO:0007669"/>
    <property type="project" value="InterPro"/>
</dbReference>
<protein>
    <submittedName>
        <fullName evidence="2">5-methylcytosine-specific restriction enzyme A</fullName>
    </submittedName>
</protein>
<dbReference type="CDD" id="cd00085">
    <property type="entry name" value="HNHc"/>
    <property type="match status" value="1"/>
</dbReference>
<dbReference type="AlphaFoldDB" id="A0A1X7I529"/>
<dbReference type="GO" id="GO:0003676">
    <property type="term" value="F:nucleic acid binding"/>
    <property type="evidence" value="ECO:0007669"/>
    <property type="project" value="InterPro"/>
</dbReference>
<evidence type="ECO:0000313" key="2">
    <source>
        <dbReference type="EMBL" id="SMG09634.1"/>
    </source>
</evidence>
<reference evidence="3" key="1">
    <citation type="submission" date="2017-04" db="EMBL/GenBank/DDBJ databases">
        <authorList>
            <person name="Varghese N."/>
            <person name="Submissions S."/>
        </authorList>
    </citation>
    <scope>NUCLEOTIDE SEQUENCE [LARGE SCALE GENOMIC DNA]</scope>
    <source>
        <strain evidence="3">LMG 29540</strain>
    </source>
</reference>
<dbReference type="InterPro" id="IPR003615">
    <property type="entry name" value="HNH_nuc"/>
</dbReference>
<evidence type="ECO:0000259" key="1">
    <source>
        <dbReference type="SMART" id="SM00507"/>
    </source>
</evidence>
<keyword evidence="3" id="KW-1185">Reference proteome</keyword>
<organism evidence="2 3">
    <name type="scientific">Paraburkholderia susongensis</name>
    <dbReference type="NCBI Taxonomy" id="1515439"/>
    <lineage>
        <taxon>Bacteria</taxon>
        <taxon>Pseudomonadati</taxon>
        <taxon>Pseudomonadota</taxon>
        <taxon>Betaproteobacteria</taxon>
        <taxon>Burkholderiales</taxon>
        <taxon>Burkholderiaceae</taxon>
        <taxon>Paraburkholderia</taxon>
    </lineage>
</organism>